<protein>
    <recommendedName>
        <fullName evidence="4">Nucleoside-triphosphatase XD57_0717</fullName>
        <shortName evidence="4">NTPase</shortName>
        <ecNumber evidence="4">3.6.1.15</ecNumber>
    </recommendedName>
    <alternativeName>
        <fullName evidence="4">Nucleoside triphosphate phosphohydrolase</fullName>
    </alternativeName>
</protein>
<gene>
    <name evidence="6" type="ORF">XD57_0717</name>
</gene>
<keyword evidence="1 4" id="KW-0547">Nucleotide-binding</keyword>
<dbReference type="AlphaFoldDB" id="A0A101ER75"/>
<dbReference type="InterPro" id="IPR003593">
    <property type="entry name" value="AAA+_ATPase"/>
</dbReference>
<dbReference type="Proteomes" id="UP000058636">
    <property type="component" value="Unassembled WGS sequence"/>
</dbReference>
<feature type="domain" description="AAA+ ATPase" evidence="5">
    <location>
        <begin position="2"/>
        <end position="152"/>
    </location>
</feature>
<name>A0A101ER75_9THEM</name>
<evidence type="ECO:0000313" key="6">
    <source>
        <dbReference type="EMBL" id="KUK23192.1"/>
    </source>
</evidence>
<dbReference type="PANTHER" id="PTHR43146:SF1">
    <property type="entry name" value="CANCER-RELATED NUCLEOSIDE-TRIPHOSPHATASE"/>
    <property type="match status" value="1"/>
</dbReference>
<comment type="catalytic activity">
    <reaction evidence="4">
        <text>a ribonucleoside 5'-triphosphate + H2O = a ribonucleoside 5'-diphosphate + phosphate + H(+)</text>
        <dbReference type="Rhea" id="RHEA:23680"/>
        <dbReference type="ChEBI" id="CHEBI:15377"/>
        <dbReference type="ChEBI" id="CHEBI:15378"/>
        <dbReference type="ChEBI" id="CHEBI:43474"/>
        <dbReference type="ChEBI" id="CHEBI:57930"/>
        <dbReference type="ChEBI" id="CHEBI:61557"/>
        <dbReference type="EC" id="3.6.1.15"/>
    </reaction>
</comment>
<feature type="binding site" evidence="4">
    <location>
        <begin position="7"/>
        <end position="14"/>
    </location>
    <ligand>
        <name>ATP</name>
        <dbReference type="ChEBI" id="CHEBI:30616"/>
    </ligand>
</feature>
<dbReference type="Pfam" id="PF03266">
    <property type="entry name" value="NTPase_1"/>
    <property type="match status" value="1"/>
</dbReference>
<dbReference type="EMBL" id="LGFG01000043">
    <property type="protein sequence ID" value="KUK23192.1"/>
    <property type="molecule type" value="Genomic_DNA"/>
</dbReference>
<dbReference type="PATRIC" id="fig|93930.3.peg.1568"/>
<dbReference type="EC" id="3.6.1.15" evidence="4"/>
<dbReference type="GO" id="GO:0005524">
    <property type="term" value="F:ATP binding"/>
    <property type="evidence" value="ECO:0007669"/>
    <property type="project" value="UniProtKB-UniRule"/>
</dbReference>
<evidence type="ECO:0000256" key="4">
    <source>
        <dbReference type="HAMAP-Rule" id="MF_00796"/>
    </source>
</evidence>
<proteinExistence type="inferred from homology"/>
<dbReference type="InterPro" id="IPR004948">
    <property type="entry name" value="Nuc-triphosphatase_THEP1"/>
</dbReference>
<keyword evidence="2 4" id="KW-0378">Hydrolase</keyword>
<comment type="similarity">
    <text evidence="4">Belongs to the THEP1 NTPase family.</text>
</comment>
<dbReference type="SUPFAM" id="SSF52540">
    <property type="entry name" value="P-loop containing nucleoside triphosphate hydrolases"/>
    <property type="match status" value="1"/>
</dbReference>
<reference evidence="6 7" key="1">
    <citation type="journal article" date="2015" name="MBio">
        <title>Genome-Resolved Metagenomic Analysis Reveals Roles for Candidate Phyla and Other Microbial Community Members in Biogeochemical Transformations in Oil Reservoirs.</title>
        <authorList>
            <person name="Hu P."/>
            <person name="Tom L."/>
            <person name="Singh A."/>
            <person name="Thomas B.C."/>
            <person name="Baker B.J."/>
            <person name="Piceno Y.M."/>
            <person name="Andersen G.L."/>
            <person name="Banfield J.F."/>
        </authorList>
    </citation>
    <scope>NUCLEOTIDE SEQUENCE [LARGE SCALE GENOMIC DNA]</scope>
    <source>
        <strain evidence="6">46_26</strain>
    </source>
</reference>
<keyword evidence="3 4" id="KW-0067">ATP-binding</keyword>
<evidence type="ECO:0000256" key="1">
    <source>
        <dbReference type="ARBA" id="ARBA00022741"/>
    </source>
</evidence>
<comment type="caution">
    <text evidence="6">The sequence shown here is derived from an EMBL/GenBank/DDBJ whole genome shotgun (WGS) entry which is preliminary data.</text>
</comment>
<dbReference type="SMR" id="A0A101ER75"/>
<comment type="function">
    <text evidence="4">Has nucleotide phosphatase activity towards ATP, GTP, CTP, TTP and UTP. May hydrolyze nucleoside diphosphates with lower efficiency.</text>
</comment>
<dbReference type="RefSeq" id="WP_012310814.1">
    <property type="nucleotide sequence ID" value="NZ_DAITJQ010000005.1"/>
</dbReference>
<dbReference type="NCBIfam" id="NF010248">
    <property type="entry name" value="PRK13695.1"/>
    <property type="match status" value="1"/>
</dbReference>
<evidence type="ECO:0000256" key="2">
    <source>
        <dbReference type="ARBA" id="ARBA00022801"/>
    </source>
</evidence>
<dbReference type="PANTHER" id="PTHR43146">
    <property type="entry name" value="CANCER-RELATED NUCLEOSIDE-TRIPHOSPHATASE"/>
    <property type="match status" value="1"/>
</dbReference>
<dbReference type="HAMAP" id="MF_00796">
    <property type="entry name" value="NTPase_1"/>
    <property type="match status" value="1"/>
</dbReference>
<sequence>MKILITGRPGVGKTTLIKKLSRLLQNAGGFYTEEMREDGKRIGFKIITLDGEEGILARTDLPSPYRVGKYYVNLKDLEEIGVRSLERAFQEKDLIIIDEIGKMELLSRKFREVVEKIFDSEKDVVATIKKSSDPFVEKIKNRNDVVIFELNEKNRNSLLNEILSVLKFNRGEKQ</sequence>
<evidence type="ECO:0000256" key="3">
    <source>
        <dbReference type="ARBA" id="ARBA00022840"/>
    </source>
</evidence>
<dbReference type="Gene3D" id="3.40.50.300">
    <property type="entry name" value="P-loop containing nucleotide triphosphate hydrolases"/>
    <property type="match status" value="1"/>
</dbReference>
<dbReference type="InterPro" id="IPR027417">
    <property type="entry name" value="P-loop_NTPase"/>
</dbReference>
<organism evidence="6 7">
    <name type="scientific">Thermotoga petrophila</name>
    <dbReference type="NCBI Taxonomy" id="93929"/>
    <lineage>
        <taxon>Bacteria</taxon>
        <taxon>Thermotogati</taxon>
        <taxon>Thermotogota</taxon>
        <taxon>Thermotogae</taxon>
        <taxon>Thermotogales</taxon>
        <taxon>Thermotogaceae</taxon>
        <taxon>Thermotoga</taxon>
    </lineage>
</organism>
<dbReference type="GO" id="GO:0017111">
    <property type="term" value="F:ribonucleoside triphosphate phosphatase activity"/>
    <property type="evidence" value="ECO:0007669"/>
    <property type="project" value="UniProtKB-UniRule"/>
</dbReference>
<dbReference type="CDD" id="cd19482">
    <property type="entry name" value="RecA-like_Thep1"/>
    <property type="match status" value="1"/>
</dbReference>
<accession>A0A101ER75</accession>
<evidence type="ECO:0000259" key="5">
    <source>
        <dbReference type="SMART" id="SM00382"/>
    </source>
</evidence>
<dbReference type="SMART" id="SM00382">
    <property type="entry name" value="AAA"/>
    <property type="match status" value="1"/>
</dbReference>
<feature type="binding site" evidence="4">
    <location>
        <begin position="94"/>
        <end position="101"/>
    </location>
    <ligand>
        <name>ATP</name>
        <dbReference type="ChEBI" id="CHEBI:30616"/>
    </ligand>
</feature>
<evidence type="ECO:0000313" key="7">
    <source>
        <dbReference type="Proteomes" id="UP000058636"/>
    </source>
</evidence>